<dbReference type="HOGENOM" id="CLU_2334201_0_0_1"/>
<evidence type="ECO:0000256" key="1">
    <source>
        <dbReference type="SAM" id="MobiDB-lite"/>
    </source>
</evidence>
<dbReference type="KEGG" id="pbl:PAAG_11264"/>
<dbReference type="AlphaFoldDB" id="A0A0A2V248"/>
<protein>
    <submittedName>
        <fullName evidence="2">Uncharacterized protein</fullName>
    </submittedName>
</protein>
<evidence type="ECO:0000313" key="3">
    <source>
        <dbReference type="Proteomes" id="UP000002059"/>
    </source>
</evidence>
<dbReference type="VEuPathDB" id="FungiDB:PAAG_11264"/>
<dbReference type="EMBL" id="KN293994">
    <property type="protein sequence ID" value="KGQ01876.1"/>
    <property type="molecule type" value="Genomic_DNA"/>
</dbReference>
<proteinExistence type="predicted"/>
<accession>A0A0A2V248</accession>
<gene>
    <name evidence="2" type="ORF">PAAG_11264</name>
</gene>
<name>A0A0A2V248_PARBA</name>
<feature type="compositionally biased region" description="Basic and acidic residues" evidence="1">
    <location>
        <begin position="69"/>
        <end position="89"/>
    </location>
</feature>
<dbReference type="Proteomes" id="UP000002059">
    <property type="component" value="Partially assembled WGS sequence"/>
</dbReference>
<organism evidence="2 3">
    <name type="scientific">Paracoccidioides lutzii (strain ATCC MYA-826 / Pb01)</name>
    <name type="common">Paracoccidioides brasiliensis</name>
    <dbReference type="NCBI Taxonomy" id="502779"/>
    <lineage>
        <taxon>Eukaryota</taxon>
        <taxon>Fungi</taxon>
        <taxon>Dikarya</taxon>
        <taxon>Ascomycota</taxon>
        <taxon>Pezizomycotina</taxon>
        <taxon>Eurotiomycetes</taxon>
        <taxon>Eurotiomycetidae</taxon>
        <taxon>Onygenales</taxon>
        <taxon>Ajellomycetaceae</taxon>
        <taxon>Paracoccidioides</taxon>
    </lineage>
</organism>
<keyword evidence="3" id="KW-1185">Reference proteome</keyword>
<evidence type="ECO:0000313" key="2">
    <source>
        <dbReference type="EMBL" id="KGQ01876.1"/>
    </source>
</evidence>
<dbReference type="RefSeq" id="XP_015703363.1">
    <property type="nucleotide sequence ID" value="XM_015846941.1"/>
</dbReference>
<sequence>MASYIPSPSTWKKPMLFQGVSRYEVAISSVGPPPERFFLKANSTGAHWKMLVTTDLAMNAAMANPIKTQHEIKNHPPDKYLPVEEKDADFYEADDDLI</sequence>
<reference evidence="2 3" key="1">
    <citation type="journal article" date="2011" name="PLoS Genet.">
        <title>Comparative genomic analysis of human fungal pathogens causing paracoccidioidomycosis.</title>
        <authorList>
            <person name="Desjardins C.A."/>
            <person name="Champion M.D."/>
            <person name="Holder J.W."/>
            <person name="Muszewska A."/>
            <person name="Goldberg J."/>
            <person name="Bailao A.M."/>
            <person name="Brigido M.M."/>
            <person name="Ferreira M.E."/>
            <person name="Garcia A.M."/>
            <person name="Grynberg M."/>
            <person name="Gujja S."/>
            <person name="Heiman D.I."/>
            <person name="Henn M.R."/>
            <person name="Kodira C.D."/>
            <person name="Leon-Narvaez H."/>
            <person name="Longo L.V."/>
            <person name="Ma L.J."/>
            <person name="Malavazi I."/>
            <person name="Matsuo A.L."/>
            <person name="Morais F.V."/>
            <person name="Pereira M."/>
            <person name="Rodriguez-Brito S."/>
            <person name="Sakthikumar S."/>
            <person name="Salem-Izacc S.M."/>
            <person name="Sykes S.M."/>
            <person name="Teixeira M.M."/>
            <person name="Vallejo M.C."/>
            <person name="Walter M.E."/>
            <person name="Yandava C."/>
            <person name="Young S."/>
            <person name="Zeng Q."/>
            <person name="Zucker J."/>
            <person name="Felipe M.S."/>
            <person name="Goldman G.H."/>
            <person name="Haas B.J."/>
            <person name="McEwen J.G."/>
            <person name="Nino-Vega G."/>
            <person name="Puccia R."/>
            <person name="San-Blas G."/>
            <person name="Soares C.M."/>
            <person name="Birren B.W."/>
            <person name="Cuomo C.A."/>
        </authorList>
    </citation>
    <scope>NUCLEOTIDE SEQUENCE [LARGE SCALE GENOMIC DNA]</scope>
    <source>
        <strain evidence="3">ATCC MYA-826 / Pb01</strain>
    </source>
</reference>
<feature type="region of interest" description="Disordered" evidence="1">
    <location>
        <begin position="69"/>
        <end position="98"/>
    </location>
</feature>
<dbReference type="GeneID" id="26970327"/>